<organism evidence="1">
    <name type="scientific">uncultured Caudovirales phage</name>
    <dbReference type="NCBI Taxonomy" id="2100421"/>
    <lineage>
        <taxon>Viruses</taxon>
        <taxon>Duplodnaviria</taxon>
        <taxon>Heunggongvirae</taxon>
        <taxon>Uroviricota</taxon>
        <taxon>Caudoviricetes</taxon>
        <taxon>Peduoviridae</taxon>
        <taxon>Maltschvirus</taxon>
        <taxon>Maltschvirus maltsch</taxon>
    </lineage>
</organism>
<sequence>MSKKKLQKFVTLREAIQILNEAFGNDPSKSGRNVIAIGSLYNALYHKKLKKYGKPKFRQVDVNELLEVFGPQKIA</sequence>
<gene>
    <name evidence="1" type="ORF">UFOVP610_25</name>
</gene>
<protein>
    <submittedName>
        <fullName evidence="1">Uncharacterized protein</fullName>
    </submittedName>
</protein>
<name>A0A6J5N684_9CAUD</name>
<reference evidence="1" key="1">
    <citation type="submission" date="2020-04" db="EMBL/GenBank/DDBJ databases">
        <authorList>
            <person name="Chiriac C."/>
            <person name="Salcher M."/>
            <person name="Ghai R."/>
            <person name="Kavagutti S V."/>
        </authorList>
    </citation>
    <scope>NUCLEOTIDE SEQUENCE</scope>
</reference>
<evidence type="ECO:0000313" key="1">
    <source>
        <dbReference type="EMBL" id="CAB4152723.1"/>
    </source>
</evidence>
<dbReference type="EMBL" id="LR796582">
    <property type="protein sequence ID" value="CAB4152723.1"/>
    <property type="molecule type" value="Genomic_DNA"/>
</dbReference>
<proteinExistence type="predicted"/>
<accession>A0A6J5N684</accession>